<dbReference type="PRINTS" id="PR00385">
    <property type="entry name" value="P450"/>
</dbReference>
<dbReference type="InterPro" id="IPR036396">
    <property type="entry name" value="Cyt_P450_sf"/>
</dbReference>
<dbReference type="GO" id="GO:0020037">
    <property type="term" value="F:heme binding"/>
    <property type="evidence" value="ECO:0007669"/>
    <property type="project" value="InterPro"/>
</dbReference>
<organism evidence="9 10">
    <name type="scientific">Deinococcus cellulosilyticus (strain DSM 18568 / NBRC 106333 / KACC 11606 / 5516J-15)</name>
    <dbReference type="NCBI Taxonomy" id="1223518"/>
    <lineage>
        <taxon>Bacteria</taxon>
        <taxon>Thermotogati</taxon>
        <taxon>Deinococcota</taxon>
        <taxon>Deinococci</taxon>
        <taxon>Deinococcales</taxon>
        <taxon>Deinococcaceae</taxon>
        <taxon>Deinococcus</taxon>
    </lineage>
</organism>
<dbReference type="CDD" id="cd20620">
    <property type="entry name" value="CYP132-like"/>
    <property type="match status" value="1"/>
</dbReference>
<dbReference type="EMBL" id="BJXB01000009">
    <property type="protein sequence ID" value="GEM46634.1"/>
    <property type="molecule type" value="Genomic_DNA"/>
</dbReference>
<keyword evidence="6 8" id="KW-0503">Monooxygenase</keyword>
<dbReference type="InterPro" id="IPR050196">
    <property type="entry name" value="Cytochrome_P450_Monoox"/>
</dbReference>
<dbReference type="InterPro" id="IPR017972">
    <property type="entry name" value="Cyt_P450_CS"/>
</dbReference>
<accession>A0A511N182</accession>
<gene>
    <name evidence="9" type="ORF">DC3_22690</name>
</gene>
<keyword evidence="2 7" id="KW-0349">Heme</keyword>
<dbReference type="Gene3D" id="1.10.630.10">
    <property type="entry name" value="Cytochrome P450"/>
    <property type="match status" value="1"/>
</dbReference>
<sequence>MKVRIEAERDTYIITHPQHVEEVLQNTGRTFQKGYQRHPIMRMVLGNGLVASEGEFWLRQRRLAQPLFHRQHIHRYAQTMVDFTTRTLKTWPDHGEVPLTETLHNLTMEIITQTVFSVDLNQGTPHNVGTSITQMMDFYQQQMTSPVRFLMERFPLPLPIPGEKHLVRAVRDVEEVILALIELRRQSPENHHDLLSLFLQARDDDGQGMTDTQLRDELITLFLAGHETTANSLLWTLCLLSTHPDIEAQLQDELRTVLNGRTPGADDYPSLTFTQQVVRESLRLYPPVWWMSREPLTDWVCDDLLIPAGSEVGISPWVMHRDPQFYPDPQQFRPHRWTFEFQQALPRHAYFPFGGGPRLCIGNNFALMEMALVLATLLQHFHVHVHGAQTVLPDPSLTLRPQAPLRAQVVRRTPVA</sequence>
<evidence type="ECO:0000313" key="9">
    <source>
        <dbReference type="EMBL" id="GEM46634.1"/>
    </source>
</evidence>
<evidence type="ECO:0000256" key="1">
    <source>
        <dbReference type="ARBA" id="ARBA00010617"/>
    </source>
</evidence>
<proteinExistence type="inferred from homology"/>
<keyword evidence="10" id="KW-1185">Reference proteome</keyword>
<comment type="cofactor">
    <cofactor evidence="7">
        <name>heme</name>
        <dbReference type="ChEBI" id="CHEBI:30413"/>
    </cofactor>
</comment>
<dbReference type="AlphaFoldDB" id="A0A511N182"/>
<dbReference type="PROSITE" id="PS00086">
    <property type="entry name" value="CYTOCHROME_P450"/>
    <property type="match status" value="1"/>
</dbReference>
<evidence type="ECO:0000256" key="7">
    <source>
        <dbReference type="PIRSR" id="PIRSR602401-1"/>
    </source>
</evidence>
<evidence type="ECO:0000256" key="6">
    <source>
        <dbReference type="ARBA" id="ARBA00023033"/>
    </source>
</evidence>
<reference evidence="9 10" key="1">
    <citation type="submission" date="2019-07" db="EMBL/GenBank/DDBJ databases">
        <title>Whole genome shotgun sequence of Deinococcus cellulosilyticus NBRC 106333.</title>
        <authorList>
            <person name="Hosoyama A."/>
            <person name="Uohara A."/>
            <person name="Ohji S."/>
            <person name="Ichikawa N."/>
        </authorList>
    </citation>
    <scope>NUCLEOTIDE SEQUENCE [LARGE SCALE GENOMIC DNA]</scope>
    <source>
        <strain evidence="9 10">NBRC 106333</strain>
    </source>
</reference>
<dbReference type="SUPFAM" id="SSF48264">
    <property type="entry name" value="Cytochrome P450"/>
    <property type="match status" value="1"/>
</dbReference>
<comment type="caution">
    <text evidence="9">The sequence shown here is derived from an EMBL/GenBank/DDBJ whole genome shotgun (WGS) entry which is preliminary data.</text>
</comment>
<evidence type="ECO:0000256" key="4">
    <source>
        <dbReference type="ARBA" id="ARBA00023002"/>
    </source>
</evidence>
<evidence type="ECO:0000256" key="8">
    <source>
        <dbReference type="RuleBase" id="RU000461"/>
    </source>
</evidence>
<protein>
    <submittedName>
        <fullName evidence="9">Cytochrome P450</fullName>
    </submittedName>
</protein>
<evidence type="ECO:0000256" key="3">
    <source>
        <dbReference type="ARBA" id="ARBA00022723"/>
    </source>
</evidence>
<dbReference type="GO" id="GO:0004497">
    <property type="term" value="F:monooxygenase activity"/>
    <property type="evidence" value="ECO:0007669"/>
    <property type="project" value="UniProtKB-KW"/>
</dbReference>
<dbReference type="InterPro" id="IPR001128">
    <property type="entry name" value="Cyt_P450"/>
</dbReference>
<dbReference type="InterPro" id="IPR002401">
    <property type="entry name" value="Cyt_P450_E_grp-I"/>
</dbReference>
<dbReference type="PANTHER" id="PTHR24291:SF50">
    <property type="entry name" value="BIFUNCTIONAL ALBAFLAVENONE MONOOXYGENASE_TERPENE SYNTHASE"/>
    <property type="match status" value="1"/>
</dbReference>
<dbReference type="Pfam" id="PF00067">
    <property type="entry name" value="p450"/>
    <property type="match status" value="1"/>
</dbReference>
<keyword evidence="4 8" id="KW-0560">Oxidoreductase</keyword>
<name>A0A511N182_DEIC1</name>
<evidence type="ECO:0000256" key="2">
    <source>
        <dbReference type="ARBA" id="ARBA00022617"/>
    </source>
</evidence>
<keyword evidence="5 7" id="KW-0408">Iron</keyword>
<dbReference type="Proteomes" id="UP000321306">
    <property type="component" value="Unassembled WGS sequence"/>
</dbReference>
<dbReference type="GO" id="GO:0016705">
    <property type="term" value="F:oxidoreductase activity, acting on paired donors, with incorporation or reduction of molecular oxygen"/>
    <property type="evidence" value="ECO:0007669"/>
    <property type="project" value="InterPro"/>
</dbReference>
<evidence type="ECO:0000256" key="5">
    <source>
        <dbReference type="ARBA" id="ARBA00023004"/>
    </source>
</evidence>
<evidence type="ECO:0000313" key="10">
    <source>
        <dbReference type="Proteomes" id="UP000321306"/>
    </source>
</evidence>
<dbReference type="GO" id="GO:0005506">
    <property type="term" value="F:iron ion binding"/>
    <property type="evidence" value="ECO:0007669"/>
    <property type="project" value="InterPro"/>
</dbReference>
<dbReference type="PANTHER" id="PTHR24291">
    <property type="entry name" value="CYTOCHROME P450 FAMILY 4"/>
    <property type="match status" value="1"/>
</dbReference>
<comment type="similarity">
    <text evidence="1 8">Belongs to the cytochrome P450 family.</text>
</comment>
<dbReference type="PRINTS" id="PR00463">
    <property type="entry name" value="EP450I"/>
</dbReference>
<keyword evidence="3 7" id="KW-0479">Metal-binding</keyword>
<feature type="binding site" description="axial binding residue" evidence="7">
    <location>
        <position position="360"/>
    </location>
    <ligand>
        <name>heme</name>
        <dbReference type="ChEBI" id="CHEBI:30413"/>
    </ligand>
    <ligandPart>
        <name>Fe</name>
        <dbReference type="ChEBI" id="CHEBI:18248"/>
    </ligandPart>
</feature>